<organism evidence="2 3">
    <name type="scientific">Candidatus Merdibacter merdavium</name>
    <dbReference type="NCBI Taxonomy" id="2838692"/>
    <lineage>
        <taxon>Bacteria</taxon>
        <taxon>Bacillati</taxon>
        <taxon>Bacillota</taxon>
        <taxon>Erysipelotrichia</taxon>
        <taxon>Erysipelotrichales</taxon>
        <taxon>Erysipelotrichaceae</taxon>
        <taxon>Merdibacter</taxon>
    </lineage>
</organism>
<dbReference type="InterPro" id="IPR000871">
    <property type="entry name" value="Beta-lactam_class-A"/>
</dbReference>
<dbReference type="GO" id="GO:0046677">
    <property type="term" value="P:response to antibiotic"/>
    <property type="evidence" value="ECO:0007669"/>
    <property type="project" value="InterPro"/>
</dbReference>
<dbReference type="PANTHER" id="PTHR35333">
    <property type="entry name" value="BETA-LACTAMASE"/>
    <property type="match status" value="1"/>
</dbReference>
<dbReference type="InterPro" id="IPR012338">
    <property type="entry name" value="Beta-lactam/transpept-like"/>
</dbReference>
<dbReference type="PANTHER" id="PTHR35333:SF3">
    <property type="entry name" value="BETA-LACTAMASE-TYPE TRANSPEPTIDASE FOLD CONTAINING PROTEIN"/>
    <property type="match status" value="1"/>
</dbReference>
<reference evidence="2" key="2">
    <citation type="submission" date="2021-04" db="EMBL/GenBank/DDBJ databases">
        <authorList>
            <person name="Gilroy R."/>
        </authorList>
    </citation>
    <scope>NUCLEOTIDE SEQUENCE</scope>
    <source>
        <strain evidence="2">CHK187-11901</strain>
    </source>
</reference>
<evidence type="ECO:0000313" key="3">
    <source>
        <dbReference type="Proteomes" id="UP000823896"/>
    </source>
</evidence>
<dbReference type="Pfam" id="PF13354">
    <property type="entry name" value="Beta-lactamase2"/>
    <property type="match status" value="1"/>
</dbReference>
<accession>A0A9D2NR03</accession>
<dbReference type="GO" id="GO:0008800">
    <property type="term" value="F:beta-lactamase activity"/>
    <property type="evidence" value="ECO:0007669"/>
    <property type="project" value="InterPro"/>
</dbReference>
<dbReference type="InterPro" id="IPR013783">
    <property type="entry name" value="Ig-like_fold"/>
</dbReference>
<protein>
    <submittedName>
        <fullName evidence="2">Class A beta-lactamase-related serine hydrolase</fullName>
    </submittedName>
</protein>
<name>A0A9D2NR03_9FIRM</name>
<dbReference type="Proteomes" id="UP000823896">
    <property type="component" value="Unassembled WGS sequence"/>
</dbReference>
<dbReference type="Gene3D" id="2.60.40.10">
    <property type="entry name" value="Immunoglobulins"/>
    <property type="match status" value="1"/>
</dbReference>
<dbReference type="SUPFAM" id="SSF56601">
    <property type="entry name" value="beta-lactamase/transpeptidase-like"/>
    <property type="match status" value="1"/>
</dbReference>
<evidence type="ECO:0000259" key="1">
    <source>
        <dbReference type="Pfam" id="PF13354"/>
    </source>
</evidence>
<dbReference type="GO" id="GO:0030655">
    <property type="term" value="P:beta-lactam antibiotic catabolic process"/>
    <property type="evidence" value="ECO:0007669"/>
    <property type="project" value="InterPro"/>
</dbReference>
<dbReference type="EMBL" id="DWWM01000051">
    <property type="protein sequence ID" value="HJC37011.1"/>
    <property type="molecule type" value="Genomic_DNA"/>
</dbReference>
<proteinExistence type="predicted"/>
<feature type="domain" description="Beta-lactamase class A catalytic" evidence="1">
    <location>
        <begin position="270"/>
        <end position="403"/>
    </location>
</feature>
<reference evidence="2" key="1">
    <citation type="journal article" date="2021" name="PeerJ">
        <title>Extensive microbial diversity within the chicken gut microbiome revealed by metagenomics and culture.</title>
        <authorList>
            <person name="Gilroy R."/>
            <person name="Ravi A."/>
            <person name="Getino M."/>
            <person name="Pursley I."/>
            <person name="Horton D.L."/>
            <person name="Alikhan N.F."/>
            <person name="Baker D."/>
            <person name="Gharbi K."/>
            <person name="Hall N."/>
            <person name="Watson M."/>
            <person name="Adriaenssens E.M."/>
            <person name="Foster-Nyarko E."/>
            <person name="Jarju S."/>
            <person name="Secka A."/>
            <person name="Antonio M."/>
            <person name="Oren A."/>
            <person name="Chaudhuri R.R."/>
            <person name="La Ragione R."/>
            <person name="Hildebrand F."/>
            <person name="Pallen M.J."/>
        </authorList>
    </citation>
    <scope>NUCLEOTIDE SEQUENCE</scope>
    <source>
        <strain evidence="2">CHK187-11901</strain>
    </source>
</reference>
<dbReference type="InterPro" id="IPR045155">
    <property type="entry name" value="Beta-lactam_cat"/>
</dbReference>
<comment type="caution">
    <text evidence="2">The sequence shown here is derived from an EMBL/GenBank/DDBJ whole genome shotgun (WGS) entry which is preliminary data.</text>
</comment>
<sequence length="430" mass="47754">MRKKAFAACFISVLLICASIGAWVVYHHARPGTSLLEFEYGDALQIDEKALIRTPDQRIYDTVTVDLSAVQSEEGIAAIGTWDAAFTYTDIFGTHTCPLRIRIQDTTAPSFLKLPERITLSLGESDHDFRKDIEIWDLSTCELQIDAEQVDFDAPGEYILFVSATDAYGNARTRSIRVDISDSFVSPAVSHTVKSSIDPSLQRMIERYLDEHAGAQEHWSVMVMRADSEEAIVSVDSAVQQSASLIKLFVMGAVYDRYASLSAAYGSTVLDDLLTRMITVSDNDAWIELVTMLGNGDYGAGCSELCTWCEQHGYSDTAMYPDYYQNFTSVQDTTCFLRDLCHNDLPYSQTMLALLQQQQFTRKIPAGIPDDIVTANKTGELADTENDAAIIYAPQGTYIMSVMATGLNDTETAQQMIRELSAMVYDFLNA</sequence>
<keyword evidence="2" id="KW-0378">Hydrolase</keyword>
<gene>
    <name evidence="2" type="ORF">H9702_07790</name>
</gene>
<evidence type="ECO:0000313" key="2">
    <source>
        <dbReference type="EMBL" id="HJC37011.1"/>
    </source>
</evidence>
<dbReference type="Gene3D" id="3.40.710.10">
    <property type="entry name" value="DD-peptidase/beta-lactamase superfamily"/>
    <property type="match status" value="1"/>
</dbReference>
<dbReference type="AlphaFoldDB" id="A0A9D2NR03"/>